<evidence type="ECO:0000256" key="2">
    <source>
        <dbReference type="SAM" id="Phobius"/>
    </source>
</evidence>
<dbReference type="AlphaFoldDB" id="A0A7W9IEK5"/>
<keyword evidence="2" id="KW-1133">Transmembrane helix</keyword>
<comment type="caution">
    <text evidence="3">The sequence shown here is derived from an EMBL/GenBank/DDBJ whole genome shotgun (WGS) entry which is preliminary data.</text>
</comment>
<feature type="compositionally biased region" description="Polar residues" evidence="1">
    <location>
        <begin position="1"/>
        <end position="11"/>
    </location>
</feature>
<evidence type="ECO:0000256" key="1">
    <source>
        <dbReference type="SAM" id="MobiDB-lite"/>
    </source>
</evidence>
<feature type="compositionally biased region" description="Low complexity" evidence="1">
    <location>
        <begin position="182"/>
        <end position="211"/>
    </location>
</feature>
<keyword evidence="2" id="KW-0472">Membrane</keyword>
<name>A0A7W9IEK5_9ACTN</name>
<proteinExistence type="predicted"/>
<gene>
    <name evidence="3" type="ORF">F4562_002332</name>
</gene>
<feature type="transmembrane region" description="Helical" evidence="2">
    <location>
        <begin position="281"/>
        <end position="302"/>
    </location>
</feature>
<feature type="region of interest" description="Disordered" evidence="1">
    <location>
        <begin position="307"/>
        <end position="328"/>
    </location>
</feature>
<protein>
    <submittedName>
        <fullName evidence="3">Uncharacterized protein</fullName>
    </submittedName>
</protein>
<feature type="compositionally biased region" description="Low complexity" evidence="1">
    <location>
        <begin position="73"/>
        <end position="83"/>
    </location>
</feature>
<evidence type="ECO:0000313" key="4">
    <source>
        <dbReference type="Proteomes" id="UP000540685"/>
    </source>
</evidence>
<feature type="region of interest" description="Disordered" evidence="1">
    <location>
        <begin position="1"/>
        <end position="261"/>
    </location>
</feature>
<organism evidence="3 4">
    <name type="scientific">Streptosporangium becharense</name>
    <dbReference type="NCBI Taxonomy" id="1816182"/>
    <lineage>
        <taxon>Bacteria</taxon>
        <taxon>Bacillati</taxon>
        <taxon>Actinomycetota</taxon>
        <taxon>Actinomycetes</taxon>
        <taxon>Streptosporangiales</taxon>
        <taxon>Streptosporangiaceae</taxon>
        <taxon>Streptosporangium</taxon>
    </lineage>
</organism>
<sequence length="505" mass="49804">MADVGDNSSGGSDEGYIPSYEAPTAPIPVVPAADGSGIGSRVPRGFPIGDGEETPLVSRTKRPGPFPPPYESAAAQGAAAGQDDGVDDPTPPFGRPQVWESRGPGTVPFRQVGGASRPWSERAGAPGATERRAGASGAADVESPSAPADPPGTAKPSTPAGPVGAARPSAAVGPVGARRTSALAGLAGAGDRPGAPDAGGRRGGPVPAGAPGASGVGPAGVASPSGMPGAATPPGAPGPVGVTGASGSAAPLGPAGRPGATGMPAPSGGLLARIGDIPIRVAYSLGAAVVTAVIVVLIFTLFSGDEPADPVVSSRADTSTASPPPVTLPDLPAATALKVLAGTPSTVIGTVTDSRSAITYSRLGKPWATKKAAPLSAAQQAGADGLPRTLIASGPLPGAARAPKTDAEYRKVALSAVRWTIRHHHPAGSKVTWTASQRPVGGVKGWVLGYQVAYEIDGKARTSQAALALLDVGRSKPAMLFVTVPDSQKQLWADIAPLMRSVRTL</sequence>
<dbReference type="EMBL" id="JACHMP010000001">
    <property type="protein sequence ID" value="MBB5819270.1"/>
    <property type="molecule type" value="Genomic_DNA"/>
</dbReference>
<keyword evidence="2" id="KW-0812">Transmembrane</keyword>
<reference evidence="3 4" key="1">
    <citation type="submission" date="2020-08" db="EMBL/GenBank/DDBJ databases">
        <title>Sequencing the genomes of 1000 actinobacteria strains.</title>
        <authorList>
            <person name="Klenk H.-P."/>
        </authorList>
    </citation>
    <scope>NUCLEOTIDE SEQUENCE [LARGE SCALE GENOMIC DNA]</scope>
    <source>
        <strain evidence="3 4">DSM 46887</strain>
    </source>
</reference>
<feature type="compositionally biased region" description="Low complexity" evidence="1">
    <location>
        <begin position="219"/>
        <end position="261"/>
    </location>
</feature>
<keyword evidence="4" id="KW-1185">Reference proteome</keyword>
<dbReference type="RefSeq" id="WP_184538821.1">
    <property type="nucleotide sequence ID" value="NZ_JACHMP010000001.1"/>
</dbReference>
<evidence type="ECO:0000313" key="3">
    <source>
        <dbReference type="EMBL" id="MBB5819270.1"/>
    </source>
</evidence>
<dbReference type="Proteomes" id="UP000540685">
    <property type="component" value="Unassembled WGS sequence"/>
</dbReference>
<accession>A0A7W9IEK5</accession>